<dbReference type="RefSeq" id="WP_049668490.1">
    <property type="nucleotide sequence ID" value="NZ_JBIVRT010000001.1"/>
</dbReference>
<dbReference type="OrthoDB" id="5345368at2"/>
<dbReference type="PATRIC" id="fig|582475.4.peg.3312"/>
<accession>A0A0K9F4R9</accession>
<dbReference type="Proteomes" id="UP000037326">
    <property type="component" value="Unassembled WGS sequence"/>
</dbReference>
<evidence type="ECO:0000313" key="1">
    <source>
        <dbReference type="EMBL" id="KMY29589.1"/>
    </source>
</evidence>
<dbReference type="Gene3D" id="2.30.110.10">
    <property type="entry name" value="Electron Transport, Fmn-binding Protein, Chain A"/>
    <property type="match status" value="1"/>
</dbReference>
<organism evidence="1 2">
    <name type="scientific">Lysinibacillus xylanilyticus</name>
    <dbReference type="NCBI Taxonomy" id="582475"/>
    <lineage>
        <taxon>Bacteria</taxon>
        <taxon>Bacillati</taxon>
        <taxon>Bacillota</taxon>
        <taxon>Bacilli</taxon>
        <taxon>Bacillales</taxon>
        <taxon>Bacillaceae</taxon>
        <taxon>Lysinibacillus</taxon>
    </lineage>
</organism>
<dbReference type="GeneID" id="96600708"/>
<gene>
    <name evidence="1" type="ORF">ACZ11_21085</name>
</gene>
<name>A0A0K9F4R9_9BACI</name>
<comment type="caution">
    <text evidence="1">The sequence shown here is derived from an EMBL/GenBank/DDBJ whole genome shotgun (WGS) entry which is preliminary data.</text>
</comment>
<dbReference type="InterPro" id="IPR012349">
    <property type="entry name" value="Split_barrel_FMN-bd"/>
</dbReference>
<dbReference type="AlphaFoldDB" id="A0A0K9F4R9"/>
<dbReference type="PIRSF" id="PIRSF004633">
    <property type="entry name" value="UCP_PLP_oxd"/>
    <property type="match status" value="1"/>
</dbReference>
<evidence type="ECO:0000313" key="2">
    <source>
        <dbReference type="Proteomes" id="UP000037326"/>
    </source>
</evidence>
<dbReference type="SUPFAM" id="SSF50475">
    <property type="entry name" value="FMN-binding split barrel"/>
    <property type="match status" value="1"/>
</dbReference>
<reference evidence="2" key="1">
    <citation type="submission" date="2015-07" db="EMBL/GenBank/DDBJ databases">
        <authorList>
            <consortium name="Consortium for Microbial Forensics and Genomics (microFORGE)"/>
            <person name="Knight B.M."/>
            <person name="Roberts D.P."/>
            <person name="Lin D."/>
            <person name="Hari K."/>
            <person name="Fletcher J."/>
            <person name="Melcher U."/>
            <person name="Blagden T."/>
            <person name="Winegar R.A."/>
        </authorList>
    </citation>
    <scope>NUCLEOTIDE SEQUENCE [LARGE SCALE GENOMIC DNA]</scope>
    <source>
        <strain evidence="2">DSM 23493</strain>
    </source>
</reference>
<sequence length="164" mass="18682">MQKEIDIEQVKQGYETFIQGKKSCVLSLVDGEGKPFSSTTPFVRVNGKFYVYISRIAEHFQLMEQAQLVDLLCVADEAVTPNPFAAERARWQCKPKHLGNEGYEDVFAAFNKLHNAKMMELLRTLDFSLFELTPLEGRYVVGFGKAFTIDIENDTLVHVVIDKK</sequence>
<dbReference type="EMBL" id="LFXJ01000010">
    <property type="protein sequence ID" value="KMY29589.1"/>
    <property type="molecule type" value="Genomic_DNA"/>
</dbReference>
<dbReference type="InterPro" id="IPR014419">
    <property type="entry name" value="HutZ"/>
</dbReference>
<protein>
    <submittedName>
        <fullName evidence="1">Heme iron utilization protein</fullName>
    </submittedName>
</protein>
<proteinExistence type="predicted"/>